<sequence>MHWSQNRIFINEAGFNMLIRRNFSHSKTGMPVKAVVPSNRGVTMTIIGAVCKKGIVELTLCKPNVVQKKNNGTNE</sequence>
<reference evidence="1 2" key="1">
    <citation type="submission" date="2016-03" db="EMBL/GenBank/DDBJ databases">
        <title>Choanephora cucurbitarum.</title>
        <authorList>
            <person name="Min B."/>
            <person name="Park H."/>
            <person name="Park J.-H."/>
            <person name="Shin H.-D."/>
            <person name="Choi I.-G."/>
        </authorList>
    </citation>
    <scope>NUCLEOTIDE SEQUENCE [LARGE SCALE GENOMIC DNA]</scope>
    <source>
        <strain evidence="1 2">KUS-F28377</strain>
    </source>
</reference>
<proteinExistence type="predicted"/>
<dbReference type="OrthoDB" id="2216069at2759"/>
<name>A0A1C7NEW0_9FUNG</name>
<dbReference type="AlphaFoldDB" id="A0A1C7NEW0"/>
<accession>A0A1C7NEW0</accession>
<organism evidence="1 2">
    <name type="scientific">Choanephora cucurbitarum</name>
    <dbReference type="NCBI Taxonomy" id="101091"/>
    <lineage>
        <taxon>Eukaryota</taxon>
        <taxon>Fungi</taxon>
        <taxon>Fungi incertae sedis</taxon>
        <taxon>Mucoromycota</taxon>
        <taxon>Mucoromycotina</taxon>
        <taxon>Mucoromycetes</taxon>
        <taxon>Mucorales</taxon>
        <taxon>Mucorineae</taxon>
        <taxon>Choanephoraceae</taxon>
        <taxon>Choanephoroideae</taxon>
        <taxon>Choanephora</taxon>
    </lineage>
</organism>
<dbReference type="EMBL" id="LUGH01000351">
    <property type="protein sequence ID" value="OBZ85864.1"/>
    <property type="molecule type" value="Genomic_DNA"/>
</dbReference>
<evidence type="ECO:0000313" key="2">
    <source>
        <dbReference type="Proteomes" id="UP000093000"/>
    </source>
</evidence>
<protein>
    <submittedName>
        <fullName evidence="1">Uncharacterized protein</fullName>
    </submittedName>
</protein>
<dbReference type="Proteomes" id="UP000093000">
    <property type="component" value="Unassembled WGS sequence"/>
</dbReference>
<evidence type="ECO:0000313" key="1">
    <source>
        <dbReference type="EMBL" id="OBZ85864.1"/>
    </source>
</evidence>
<keyword evidence="2" id="KW-1185">Reference proteome</keyword>
<dbReference type="InParanoid" id="A0A1C7NEW0"/>
<gene>
    <name evidence="1" type="ORF">A0J61_06095</name>
</gene>
<comment type="caution">
    <text evidence="1">The sequence shown here is derived from an EMBL/GenBank/DDBJ whole genome shotgun (WGS) entry which is preliminary data.</text>
</comment>
<dbReference type="STRING" id="101091.A0A1C7NEW0"/>